<proteinExistence type="predicted"/>
<evidence type="ECO:0000313" key="2">
    <source>
        <dbReference type="Proteomes" id="UP001185092"/>
    </source>
</evidence>
<protein>
    <submittedName>
        <fullName evidence="1">Uncharacterized protein</fullName>
    </submittedName>
</protein>
<dbReference type="EMBL" id="JAVDQD010000003">
    <property type="protein sequence ID" value="MDR6239991.1"/>
    <property type="molecule type" value="Genomic_DNA"/>
</dbReference>
<gene>
    <name evidence="1" type="ORF">HNQ88_003039</name>
</gene>
<keyword evidence="2" id="KW-1185">Reference proteome</keyword>
<dbReference type="AlphaFoldDB" id="A0AAE3XLB0"/>
<dbReference type="Proteomes" id="UP001185092">
    <property type="component" value="Unassembled WGS sequence"/>
</dbReference>
<accession>A0AAE3XLB0</accession>
<organism evidence="1 2">
    <name type="scientific">Aureibacter tunicatorum</name>
    <dbReference type="NCBI Taxonomy" id="866807"/>
    <lineage>
        <taxon>Bacteria</taxon>
        <taxon>Pseudomonadati</taxon>
        <taxon>Bacteroidota</taxon>
        <taxon>Cytophagia</taxon>
        <taxon>Cytophagales</taxon>
        <taxon>Persicobacteraceae</taxon>
        <taxon>Aureibacter</taxon>
    </lineage>
</organism>
<comment type="caution">
    <text evidence="1">The sequence shown here is derived from an EMBL/GenBank/DDBJ whole genome shotgun (WGS) entry which is preliminary data.</text>
</comment>
<dbReference type="RefSeq" id="WP_309939804.1">
    <property type="nucleotide sequence ID" value="NZ_AP025305.1"/>
</dbReference>
<evidence type="ECO:0000313" key="1">
    <source>
        <dbReference type="EMBL" id="MDR6239991.1"/>
    </source>
</evidence>
<reference evidence="1" key="1">
    <citation type="submission" date="2023-07" db="EMBL/GenBank/DDBJ databases">
        <title>Genomic Encyclopedia of Type Strains, Phase IV (KMG-IV): sequencing the most valuable type-strain genomes for metagenomic binning, comparative biology and taxonomic classification.</title>
        <authorList>
            <person name="Goeker M."/>
        </authorList>
    </citation>
    <scope>NUCLEOTIDE SEQUENCE</scope>
    <source>
        <strain evidence="1">DSM 26174</strain>
    </source>
</reference>
<sequence length="80" mass="9650">MKIKTQKGRSKELIKLRDKALVKRFVHLTEVKRKRVDDTLKILSEKEFYISEQTILNIIRKEYRFKRDCGLEKRQTLIAS</sequence>
<name>A0AAE3XLB0_9BACT</name>